<dbReference type="EMBL" id="JARK01001347">
    <property type="protein sequence ID" value="EYC25575.1"/>
    <property type="molecule type" value="Genomic_DNA"/>
</dbReference>
<keyword evidence="2" id="KW-1185">Reference proteome</keyword>
<sequence>MHYGIGAVRLRTGGRDGRPRMCQSETPGDAPFSFTMIHTRVRGFLASRQQNRRGTYSALSCRNSANMESVYLFGKDYI</sequence>
<organism evidence="1 2">
    <name type="scientific">Ancylostoma ceylanicum</name>
    <dbReference type="NCBI Taxonomy" id="53326"/>
    <lineage>
        <taxon>Eukaryota</taxon>
        <taxon>Metazoa</taxon>
        <taxon>Ecdysozoa</taxon>
        <taxon>Nematoda</taxon>
        <taxon>Chromadorea</taxon>
        <taxon>Rhabditida</taxon>
        <taxon>Rhabditina</taxon>
        <taxon>Rhabditomorpha</taxon>
        <taxon>Strongyloidea</taxon>
        <taxon>Ancylostomatidae</taxon>
        <taxon>Ancylostomatinae</taxon>
        <taxon>Ancylostoma</taxon>
    </lineage>
</organism>
<evidence type="ECO:0000313" key="1">
    <source>
        <dbReference type="EMBL" id="EYC25575.1"/>
    </source>
</evidence>
<accession>A0A016VDW9</accession>
<gene>
    <name evidence="1" type="primary">Acey_s0011.g1281</name>
    <name evidence="1" type="ORF">Y032_0011g1281</name>
</gene>
<dbReference type="Proteomes" id="UP000024635">
    <property type="component" value="Unassembled WGS sequence"/>
</dbReference>
<dbReference type="AlphaFoldDB" id="A0A016VDW9"/>
<evidence type="ECO:0000313" key="2">
    <source>
        <dbReference type="Proteomes" id="UP000024635"/>
    </source>
</evidence>
<proteinExistence type="predicted"/>
<reference evidence="2" key="1">
    <citation type="journal article" date="2015" name="Nat. Genet.">
        <title>The genome and transcriptome of the zoonotic hookworm Ancylostoma ceylanicum identify infection-specific gene families.</title>
        <authorList>
            <person name="Schwarz E.M."/>
            <person name="Hu Y."/>
            <person name="Antoshechkin I."/>
            <person name="Miller M.M."/>
            <person name="Sternberg P.W."/>
            <person name="Aroian R.V."/>
        </authorList>
    </citation>
    <scope>NUCLEOTIDE SEQUENCE</scope>
    <source>
        <strain evidence="2">HY135</strain>
    </source>
</reference>
<comment type="caution">
    <text evidence="1">The sequence shown here is derived from an EMBL/GenBank/DDBJ whole genome shotgun (WGS) entry which is preliminary data.</text>
</comment>
<name>A0A016VDW9_9BILA</name>
<protein>
    <submittedName>
        <fullName evidence="1">Uncharacterized protein</fullName>
    </submittedName>
</protein>